<evidence type="ECO:0000313" key="3">
    <source>
        <dbReference type="Proteomes" id="UP001597402"/>
    </source>
</evidence>
<dbReference type="EMBL" id="JBHUHP010000009">
    <property type="protein sequence ID" value="MFD2091946.1"/>
    <property type="molecule type" value="Genomic_DNA"/>
</dbReference>
<sequence>MRITQRAVALTSLQGLNRNLDAVGKLQQQLTSGRLINAPSDSPTGTNRAMQLRSEQAAVAQQARNISDAKGWLEQGDSTLREMLDTTRRVRDLTVQGLNTGAVSDASQQSLATEVASLREGLLALANTAVQGRPVFGGVTPGGKAYNDDGTWAGLAGPEVTRRLSESEKVRVDLTGPEAFGPDGSNLFDIVGRIATNLTTDPVALETDLADLDVAIKRMSTSVADIGARASRVDRAEQLNFDRSVTLQGSLGETENVDLPNTIMKLQMQQVGYEAALAATAKAISPTLLDYLR</sequence>
<dbReference type="InterPro" id="IPR001029">
    <property type="entry name" value="Flagellin_N"/>
</dbReference>
<evidence type="ECO:0000313" key="2">
    <source>
        <dbReference type="EMBL" id="MFD2091946.1"/>
    </source>
</evidence>
<dbReference type="RefSeq" id="WP_376874836.1">
    <property type="nucleotide sequence ID" value="NZ_JBHUHP010000009.1"/>
</dbReference>
<dbReference type="Gene3D" id="1.20.1330.10">
    <property type="entry name" value="f41 fragment of flagellin, N-terminal domain"/>
    <property type="match status" value="1"/>
</dbReference>
<keyword evidence="2" id="KW-0966">Cell projection</keyword>
<keyword evidence="3" id="KW-1185">Reference proteome</keyword>
<feature type="domain" description="Flagellin N-terminal" evidence="1">
    <location>
        <begin position="5"/>
        <end position="132"/>
    </location>
</feature>
<dbReference type="InterPro" id="IPR001492">
    <property type="entry name" value="Flagellin"/>
</dbReference>
<keyword evidence="2" id="KW-0969">Cilium</keyword>
<proteinExistence type="predicted"/>
<dbReference type="InterPro" id="IPR013384">
    <property type="entry name" value="Flagell_FlgL"/>
</dbReference>
<protein>
    <submittedName>
        <fullName evidence="2">Flagellar hook-associated protein FlgL</fullName>
    </submittedName>
</protein>
<comment type="caution">
    <text evidence="2">The sequence shown here is derived from an EMBL/GenBank/DDBJ whole genome shotgun (WGS) entry which is preliminary data.</text>
</comment>
<dbReference type="Proteomes" id="UP001597402">
    <property type="component" value="Unassembled WGS sequence"/>
</dbReference>
<dbReference type="PANTHER" id="PTHR42792:SF1">
    <property type="entry name" value="FLAGELLAR HOOK-ASSOCIATED PROTEIN 3"/>
    <property type="match status" value="1"/>
</dbReference>
<gene>
    <name evidence="2" type="primary">flgL</name>
    <name evidence="2" type="ORF">ACFSHS_10235</name>
</gene>
<dbReference type="SUPFAM" id="SSF64518">
    <property type="entry name" value="Phase 1 flagellin"/>
    <property type="match status" value="1"/>
</dbReference>
<evidence type="ECO:0000259" key="1">
    <source>
        <dbReference type="Pfam" id="PF00669"/>
    </source>
</evidence>
<dbReference type="NCBIfam" id="TIGR02550">
    <property type="entry name" value="flagell_flgL"/>
    <property type="match status" value="1"/>
</dbReference>
<accession>A0ABW4XB00</accession>
<dbReference type="Pfam" id="PF00669">
    <property type="entry name" value="Flagellin_N"/>
    <property type="match status" value="1"/>
</dbReference>
<keyword evidence="2" id="KW-0282">Flagellum</keyword>
<name>A0ABW4XB00_9ACTN</name>
<reference evidence="3" key="1">
    <citation type="journal article" date="2019" name="Int. J. Syst. Evol. Microbiol.">
        <title>The Global Catalogue of Microorganisms (GCM) 10K type strain sequencing project: providing services to taxonomists for standard genome sequencing and annotation.</title>
        <authorList>
            <consortium name="The Broad Institute Genomics Platform"/>
            <consortium name="The Broad Institute Genome Sequencing Center for Infectious Disease"/>
            <person name="Wu L."/>
            <person name="Ma J."/>
        </authorList>
    </citation>
    <scope>NUCLEOTIDE SEQUENCE [LARGE SCALE GENOMIC DNA]</scope>
    <source>
        <strain evidence="3">JCM 3338</strain>
    </source>
</reference>
<organism evidence="2 3">
    <name type="scientific">Blastococcus deserti</name>
    <dbReference type="NCBI Taxonomy" id="2259033"/>
    <lineage>
        <taxon>Bacteria</taxon>
        <taxon>Bacillati</taxon>
        <taxon>Actinomycetota</taxon>
        <taxon>Actinomycetes</taxon>
        <taxon>Geodermatophilales</taxon>
        <taxon>Geodermatophilaceae</taxon>
        <taxon>Blastococcus</taxon>
    </lineage>
</organism>
<dbReference type="PANTHER" id="PTHR42792">
    <property type="entry name" value="FLAGELLIN"/>
    <property type="match status" value="1"/>
</dbReference>